<gene>
    <name evidence="2" type="ORF">J5A51_03035</name>
</gene>
<feature type="transmembrane region" description="Helical" evidence="1">
    <location>
        <begin position="444"/>
        <end position="462"/>
    </location>
</feature>
<proteinExistence type="predicted"/>
<organism evidence="2 3">
    <name type="scientific">Prevotella fusca JCM 17724</name>
    <dbReference type="NCBI Taxonomy" id="1236517"/>
    <lineage>
        <taxon>Bacteria</taxon>
        <taxon>Pseudomonadati</taxon>
        <taxon>Bacteroidota</taxon>
        <taxon>Bacteroidia</taxon>
        <taxon>Bacteroidales</taxon>
        <taxon>Prevotellaceae</taxon>
        <taxon>Prevotella</taxon>
    </lineage>
</organism>
<keyword evidence="1" id="KW-1133">Transmembrane helix</keyword>
<evidence type="ECO:0000256" key="1">
    <source>
        <dbReference type="SAM" id="Phobius"/>
    </source>
</evidence>
<sequence>MVQNFSFNTPETGDGETRVSLIKVCSCFFVFCLLFFSGLGLAWAIFFLHKIDYDREKEHLAYSVSQLKKEVKLEYEPVSWKFTDGLSRVGEHELFGYVNTKGKLVIPCEYATAEPFSEGLAAVGDGEKYGFVNDKGSMIIPLSYDSAYCFSEGLAAVKQDRKWGYIDKAGHKVIPCEYDVAFRFVEGLAAVKQNGKWGYIDKTGRRVVPCEYDFAYPFVDGLAVVQKGQKFGYVDKVGKLVIPCKYWTASDFSDGFAGVKETVASGHKYVDRKGRALISCDKDVCYPFSEGLALVVKKDMQSEDKYGYIDRQGKQAIPCQYDWAMSFYEGLAGVQKGTKCGYIDKRGQLVIPCKYDALRRFSEGLAFVGQGEKWGVIDKSGNLLVPYKYEFVEDFSEGYAIVSLGDDYFILADPLHVAELNKELSLLNEKSFLSVIAPKSTREVIFYCVALLMMTIGIILYVKTRRRMRRADVPKRYRRVFMFLEIAFVVIFILNISIYAFFLHLDMYSTSTMKSPAIEEKEQVQPGIDSLATDSPTAEGAADTTLDGERIIPYKDGSKAVN</sequence>
<protein>
    <submittedName>
        <fullName evidence="2">WG repeat-containing protein</fullName>
    </submittedName>
</protein>
<dbReference type="InterPro" id="IPR032774">
    <property type="entry name" value="WG_beta_rep"/>
</dbReference>
<dbReference type="EMBL" id="CP072369">
    <property type="protein sequence ID" value="QUB85273.1"/>
    <property type="molecule type" value="Genomic_DNA"/>
</dbReference>
<keyword evidence="1" id="KW-0812">Transmembrane</keyword>
<dbReference type="PANTHER" id="PTHR37841">
    <property type="entry name" value="GLR2918 PROTEIN"/>
    <property type="match status" value="1"/>
</dbReference>
<reference evidence="2 3" key="1">
    <citation type="submission" date="2021-03" db="EMBL/GenBank/DDBJ databases">
        <title>Human Oral Microbial Genomes.</title>
        <authorList>
            <person name="Johnston C.D."/>
            <person name="Chen T."/>
            <person name="Dewhirst F.E."/>
        </authorList>
    </citation>
    <scope>NUCLEOTIDE SEQUENCE [LARGE SCALE GENOMIC DNA]</scope>
    <source>
        <strain evidence="2 3">W1435</strain>
    </source>
</reference>
<dbReference type="SUPFAM" id="SSF69360">
    <property type="entry name" value="Cell wall binding repeat"/>
    <property type="match status" value="1"/>
</dbReference>
<dbReference type="Proteomes" id="UP000682005">
    <property type="component" value="Chromosome 2"/>
</dbReference>
<evidence type="ECO:0000313" key="3">
    <source>
        <dbReference type="Proteomes" id="UP000682005"/>
    </source>
</evidence>
<feature type="transmembrane region" description="Helical" evidence="1">
    <location>
        <begin position="483"/>
        <end position="505"/>
    </location>
</feature>
<dbReference type="RefSeq" id="WP_082224177.1">
    <property type="nucleotide sequence ID" value="NZ_CP072369.1"/>
</dbReference>
<keyword evidence="3" id="KW-1185">Reference proteome</keyword>
<feature type="transmembrane region" description="Helical" evidence="1">
    <location>
        <begin position="21"/>
        <end position="48"/>
    </location>
</feature>
<name>A0ABX7XUS4_9BACT</name>
<dbReference type="PANTHER" id="PTHR37841:SF1">
    <property type="entry name" value="DUF3298 DOMAIN-CONTAINING PROTEIN"/>
    <property type="match status" value="1"/>
</dbReference>
<dbReference type="Pfam" id="PF14903">
    <property type="entry name" value="WG_beta_rep"/>
    <property type="match status" value="6"/>
</dbReference>
<evidence type="ECO:0000313" key="2">
    <source>
        <dbReference type="EMBL" id="QUB85273.1"/>
    </source>
</evidence>
<accession>A0ABX7XUS4</accession>
<keyword evidence="1" id="KW-0472">Membrane</keyword>